<feature type="transmembrane region" description="Helical" evidence="1">
    <location>
        <begin position="9"/>
        <end position="28"/>
    </location>
</feature>
<evidence type="ECO:0000256" key="1">
    <source>
        <dbReference type="SAM" id="Phobius"/>
    </source>
</evidence>
<feature type="transmembrane region" description="Helical" evidence="1">
    <location>
        <begin position="73"/>
        <end position="92"/>
    </location>
</feature>
<keyword evidence="1" id="KW-0812">Transmembrane</keyword>
<gene>
    <name evidence="2" type="ORF">HRI96_10335</name>
</gene>
<dbReference type="AlphaFoldDB" id="A0A975F181"/>
<sequence>MIKQSTARMIIDSAMTIISLMLLGGNYFFPWTGVHEILGVSLFVLWGIHVALNRRWYGSLLKGSYRPIRIMQSTVNCGILVCALFLMISGVMLSQHVFVFLGIDFGANFSRIAHLLASHWYFLFMSLHIGLHVQTIAMKEQNGTTRSSARLKSIALYVLLVLEERTGTSSFNPELSGPRATHFNGSLCKPFPLSKNTHISMF</sequence>
<reference evidence="2" key="2">
    <citation type="journal article" date="2021" name="Microbiol. Resour. Announc.">
        <title>Complete Genome Sequences of Three Human Oral Treponema parvum Isolates.</title>
        <authorList>
            <person name="Zeng H."/>
            <person name="Watt R.M."/>
        </authorList>
    </citation>
    <scope>NUCLEOTIDE SEQUENCE</scope>
    <source>
        <strain evidence="2">ATCC 700773</strain>
    </source>
</reference>
<proteinExistence type="predicted"/>
<organism evidence="2 3">
    <name type="scientific">Treponema parvum</name>
    <dbReference type="NCBI Taxonomy" id="138851"/>
    <lineage>
        <taxon>Bacteria</taxon>
        <taxon>Pseudomonadati</taxon>
        <taxon>Spirochaetota</taxon>
        <taxon>Spirochaetia</taxon>
        <taxon>Spirochaetales</taxon>
        <taxon>Treponemataceae</taxon>
        <taxon>Treponema</taxon>
    </lineage>
</organism>
<reference evidence="2" key="1">
    <citation type="submission" date="2020-05" db="EMBL/GenBank/DDBJ databases">
        <authorList>
            <person name="Zeng H."/>
            <person name="Chan Y.K."/>
            <person name="Watt R.M."/>
        </authorList>
    </citation>
    <scope>NUCLEOTIDE SEQUENCE</scope>
    <source>
        <strain evidence="2">ATCC 700773</strain>
    </source>
</reference>
<dbReference type="RefSeq" id="WP_210117273.1">
    <property type="nucleotide sequence ID" value="NZ_CP054257.1"/>
</dbReference>
<dbReference type="Proteomes" id="UP000671995">
    <property type="component" value="Chromosome"/>
</dbReference>
<dbReference type="EMBL" id="CP054257">
    <property type="protein sequence ID" value="QTQ12561.1"/>
    <property type="molecule type" value="Genomic_DNA"/>
</dbReference>
<protein>
    <submittedName>
        <fullName evidence="2">DUF4405 domain-containing protein</fullName>
    </submittedName>
</protein>
<evidence type="ECO:0000313" key="3">
    <source>
        <dbReference type="Proteomes" id="UP000671995"/>
    </source>
</evidence>
<keyword evidence="1" id="KW-0472">Membrane</keyword>
<evidence type="ECO:0000313" key="2">
    <source>
        <dbReference type="EMBL" id="QTQ12561.1"/>
    </source>
</evidence>
<feature type="transmembrane region" description="Helical" evidence="1">
    <location>
        <begin position="112"/>
        <end position="131"/>
    </location>
</feature>
<keyword evidence="1" id="KW-1133">Transmembrane helix</keyword>
<name>A0A975F181_9SPIR</name>
<feature type="transmembrane region" description="Helical" evidence="1">
    <location>
        <begin position="34"/>
        <end position="52"/>
    </location>
</feature>
<accession>A0A975F181</accession>